<dbReference type="AlphaFoldDB" id="A0A0F9GNF0"/>
<dbReference type="InterPro" id="IPR022655">
    <property type="entry name" value="DUF1553"/>
</dbReference>
<dbReference type="EMBL" id="LAZR01025739">
    <property type="protein sequence ID" value="KKL70950.1"/>
    <property type="molecule type" value="Genomic_DNA"/>
</dbReference>
<accession>A0A0F9GNF0</accession>
<evidence type="ECO:0000313" key="2">
    <source>
        <dbReference type="EMBL" id="KKL70950.1"/>
    </source>
</evidence>
<protein>
    <recommendedName>
        <fullName evidence="1">DUF1553 domain-containing protein</fullName>
    </recommendedName>
</protein>
<feature type="domain" description="DUF1553" evidence="1">
    <location>
        <begin position="127"/>
        <end position="361"/>
    </location>
</feature>
<proteinExistence type="predicted"/>
<organism evidence="2">
    <name type="scientific">marine sediment metagenome</name>
    <dbReference type="NCBI Taxonomy" id="412755"/>
    <lineage>
        <taxon>unclassified sequences</taxon>
        <taxon>metagenomes</taxon>
        <taxon>ecological metagenomes</taxon>
    </lineage>
</organism>
<dbReference type="Pfam" id="PF07587">
    <property type="entry name" value="PSD1"/>
    <property type="match status" value="1"/>
</dbReference>
<gene>
    <name evidence="2" type="ORF">LCGC14_2099780</name>
</gene>
<sequence>LWIWTSIKRDTPYDRFVREQLTSSGSNFRVPQINFYRALQSKKPDSIAKAVALTFMGTRAEKWKKDRLGGFAAMFSYVGYKRTREWKEEVVFFDSIKAAKDAAGGASMEAVFPDGKKVRLTAEEDPRKVFADWLITPENPWFARNIVNRIWYWLVGRGIIHEPDDARPDNPPQNPELLALLAKELVAQRYDLKHVYRLILNSKAYQLSSIARSDHPDAEANFASYPIRRLGAEVLIDAVCQITGSREAYSSRAPEPFTWIPEDHRTISLPDGSITSPFLDMFGRPPRDTGLESERDNRPTAAQRLHLLNSSHILGKINRSKKLQSLMKISGGDLTRPATRLYLTILSRPPTKKELKTVQEYSKWEETKGQKALIDLTWALLNSAEFLYRH</sequence>
<name>A0A0F9GNF0_9ZZZZ</name>
<dbReference type="PANTHER" id="PTHR35889">
    <property type="entry name" value="CYCLOINULO-OLIGOSACCHARIDE FRUCTANOTRANSFERASE-RELATED"/>
    <property type="match status" value="1"/>
</dbReference>
<dbReference type="PANTHER" id="PTHR35889:SF3">
    <property type="entry name" value="F-BOX DOMAIN-CONTAINING PROTEIN"/>
    <property type="match status" value="1"/>
</dbReference>
<comment type="caution">
    <text evidence="2">The sequence shown here is derived from an EMBL/GenBank/DDBJ whole genome shotgun (WGS) entry which is preliminary data.</text>
</comment>
<feature type="non-terminal residue" evidence="2">
    <location>
        <position position="1"/>
    </location>
</feature>
<reference evidence="2" key="1">
    <citation type="journal article" date="2015" name="Nature">
        <title>Complex archaea that bridge the gap between prokaryotes and eukaryotes.</title>
        <authorList>
            <person name="Spang A."/>
            <person name="Saw J.H."/>
            <person name="Jorgensen S.L."/>
            <person name="Zaremba-Niedzwiedzka K."/>
            <person name="Martijn J."/>
            <person name="Lind A.E."/>
            <person name="van Eijk R."/>
            <person name="Schleper C."/>
            <person name="Guy L."/>
            <person name="Ettema T.J."/>
        </authorList>
    </citation>
    <scope>NUCLEOTIDE SEQUENCE</scope>
</reference>
<evidence type="ECO:0000259" key="1">
    <source>
        <dbReference type="Pfam" id="PF07587"/>
    </source>
</evidence>